<dbReference type="AlphaFoldDB" id="A0A9P9BQ84"/>
<evidence type="ECO:0000256" key="2">
    <source>
        <dbReference type="ARBA" id="ARBA00023315"/>
    </source>
</evidence>
<organism evidence="4 5">
    <name type="scientific">Microdochium trichocladiopsis</name>
    <dbReference type="NCBI Taxonomy" id="1682393"/>
    <lineage>
        <taxon>Eukaryota</taxon>
        <taxon>Fungi</taxon>
        <taxon>Dikarya</taxon>
        <taxon>Ascomycota</taxon>
        <taxon>Pezizomycotina</taxon>
        <taxon>Sordariomycetes</taxon>
        <taxon>Xylariomycetidae</taxon>
        <taxon>Xylariales</taxon>
        <taxon>Microdochiaceae</taxon>
        <taxon>Microdochium</taxon>
    </lineage>
</organism>
<dbReference type="PROSITE" id="PS51186">
    <property type="entry name" value="GNAT"/>
    <property type="match status" value="1"/>
</dbReference>
<evidence type="ECO:0000313" key="4">
    <source>
        <dbReference type="EMBL" id="KAH7030677.1"/>
    </source>
</evidence>
<dbReference type="InterPro" id="IPR000182">
    <property type="entry name" value="GNAT_dom"/>
</dbReference>
<evidence type="ECO:0000259" key="3">
    <source>
        <dbReference type="PROSITE" id="PS51186"/>
    </source>
</evidence>
<dbReference type="RefSeq" id="XP_046012357.1">
    <property type="nucleotide sequence ID" value="XM_046156734.1"/>
</dbReference>
<dbReference type="Proteomes" id="UP000756346">
    <property type="component" value="Unassembled WGS sequence"/>
</dbReference>
<proteinExistence type="predicted"/>
<dbReference type="Pfam" id="PF00583">
    <property type="entry name" value="Acetyltransf_1"/>
    <property type="match status" value="1"/>
</dbReference>
<evidence type="ECO:0000256" key="1">
    <source>
        <dbReference type="ARBA" id="ARBA00022679"/>
    </source>
</evidence>
<dbReference type="CDD" id="cd04301">
    <property type="entry name" value="NAT_SF"/>
    <property type="match status" value="1"/>
</dbReference>
<evidence type="ECO:0000313" key="5">
    <source>
        <dbReference type="Proteomes" id="UP000756346"/>
    </source>
</evidence>
<protein>
    <submittedName>
        <fullName evidence="4">Acyl-CoA N-acyltransferase</fullName>
    </submittedName>
</protein>
<gene>
    <name evidence="4" type="ORF">B0I36DRAFT_348879</name>
</gene>
<dbReference type="InterPro" id="IPR016181">
    <property type="entry name" value="Acyl_CoA_acyltransferase"/>
</dbReference>
<dbReference type="GeneID" id="70186280"/>
<reference evidence="4" key="1">
    <citation type="journal article" date="2021" name="Nat. Commun.">
        <title>Genetic determinants of endophytism in the Arabidopsis root mycobiome.</title>
        <authorList>
            <person name="Mesny F."/>
            <person name="Miyauchi S."/>
            <person name="Thiergart T."/>
            <person name="Pickel B."/>
            <person name="Atanasova L."/>
            <person name="Karlsson M."/>
            <person name="Huettel B."/>
            <person name="Barry K.W."/>
            <person name="Haridas S."/>
            <person name="Chen C."/>
            <person name="Bauer D."/>
            <person name="Andreopoulos W."/>
            <person name="Pangilinan J."/>
            <person name="LaButti K."/>
            <person name="Riley R."/>
            <person name="Lipzen A."/>
            <person name="Clum A."/>
            <person name="Drula E."/>
            <person name="Henrissat B."/>
            <person name="Kohler A."/>
            <person name="Grigoriev I.V."/>
            <person name="Martin F.M."/>
            <person name="Hacquard S."/>
        </authorList>
    </citation>
    <scope>NUCLEOTIDE SEQUENCE</scope>
    <source>
        <strain evidence="4">MPI-CAGE-CH-0230</strain>
    </source>
</reference>
<dbReference type="InterPro" id="IPR050832">
    <property type="entry name" value="Bact_Acetyltransf"/>
</dbReference>
<accession>A0A9P9BQ84</accession>
<comment type="caution">
    <text evidence="4">The sequence shown here is derived from an EMBL/GenBank/DDBJ whole genome shotgun (WGS) entry which is preliminary data.</text>
</comment>
<dbReference type="Gene3D" id="3.40.630.30">
    <property type="match status" value="1"/>
</dbReference>
<dbReference type="EMBL" id="JAGTJQ010000005">
    <property type="protein sequence ID" value="KAH7030677.1"/>
    <property type="molecule type" value="Genomic_DNA"/>
</dbReference>
<dbReference type="PANTHER" id="PTHR43877">
    <property type="entry name" value="AMINOALKYLPHOSPHONATE N-ACETYLTRANSFERASE-RELATED-RELATED"/>
    <property type="match status" value="1"/>
</dbReference>
<keyword evidence="1" id="KW-0808">Transferase</keyword>
<keyword evidence="2" id="KW-0012">Acyltransferase</keyword>
<name>A0A9P9BQ84_9PEZI</name>
<dbReference type="GO" id="GO:0016747">
    <property type="term" value="F:acyltransferase activity, transferring groups other than amino-acyl groups"/>
    <property type="evidence" value="ECO:0007669"/>
    <property type="project" value="InterPro"/>
</dbReference>
<dbReference type="SUPFAM" id="SSF55729">
    <property type="entry name" value="Acyl-CoA N-acyltransferases (Nat)"/>
    <property type="match status" value="1"/>
</dbReference>
<dbReference type="OrthoDB" id="9975416at2759"/>
<sequence>MTVTIPAKRAFIIRPARPADAAAIADLGAHTFTTTFGHSVTAEELQAFLDESYTTAAIEKDLEDADRDVIVAVDTDEDSNNKTKNNGDKVLGFAYLTRNSVEPCLAHLSGTAELQRIYVHPAAHGKGVGSALSGRITAMAREQGFDKLWLGVWMENYKAIRTYERWGYRKVGHHDFKVGPVVQTDHIMLKEDLSS</sequence>
<keyword evidence="5" id="KW-1185">Reference proteome</keyword>
<feature type="domain" description="N-acetyltransferase" evidence="3">
    <location>
        <begin position="11"/>
        <end position="194"/>
    </location>
</feature>